<dbReference type="EMBL" id="BAAAPY010000002">
    <property type="protein sequence ID" value="GAA2073281.1"/>
    <property type="molecule type" value="Genomic_DNA"/>
</dbReference>
<keyword evidence="3" id="KW-1185">Reference proteome</keyword>
<name>A0ABN2VUX8_9ACTN</name>
<evidence type="ECO:0000313" key="3">
    <source>
        <dbReference type="Proteomes" id="UP001501480"/>
    </source>
</evidence>
<proteinExistence type="predicted"/>
<evidence type="ECO:0000313" key="2">
    <source>
        <dbReference type="EMBL" id="GAA2073281.1"/>
    </source>
</evidence>
<accession>A0ABN2VUX8</accession>
<comment type="caution">
    <text evidence="2">The sequence shown here is derived from an EMBL/GenBank/DDBJ whole genome shotgun (WGS) entry which is preliminary data.</text>
</comment>
<organism evidence="2 3">
    <name type="scientific">Aeromicrobium halocynthiae</name>
    <dbReference type="NCBI Taxonomy" id="560557"/>
    <lineage>
        <taxon>Bacteria</taxon>
        <taxon>Bacillati</taxon>
        <taxon>Actinomycetota</taxon>
        <taxon>Actinomycetes</taxon>
        <taxon>Propionibacteriales</taxon>
        <taxon>Nocardioidaceae</taxon>
        <taxon>Aeromicrobium</taxon>
    </lineage>
</organism>
<evidence type="ECO:0000259" key="1">
    <source>
        <dbReference type="Pfam" id="PF13472"/>
    </source>
</evidence>
<dbReference type="InterPro" id="IPR013830">
    <property type="entry name" value="SGNH_hydro"/>
</dbReference>
<dbReference type="InterPro" id="IPR036514">
    <property type="entry name" value="SGNH_hydro_sf"/>
</dbReference>
<dbReference type="CDD" id="cd00229">
    <property type="entry name" value="SGNH_hydrolase"/>
    <property type="match status" value="1"/>
</dbReference>
<feature type="domain" description="SGNH hydrolase-type esterase" evidence="1">
    <location>
        <begin position="64"/>
        <end position="223"/>
    </location>
</feature>
<reference evidence="2 3" key="1">
    <citation type="journal article" date="2019" name="Int. J. Syst. Evol. Microbiol.">
        <title>The Global Catalogue of Microorganisms (GCM) 10K type strain sequencing project: providing services to taxonomists for standard genome sequencing and annotation.</title>
        <authorList>
            <consortium name="The Broad Institute Genomics Platform"/>
            <consortium name="The Broad Institute Genome Sequencing Center for Infectious Disease"/>
            <person name="Wu L."/>
            <person name="Ma J."/>
        </authorList>
    </citation>
    <scope>NUCLEOTIDE SEQUENCE [LARGE SCALE GENOMIC DNA]</scope>
    <source>
        <strain evidence="2 3">JCM 15749</strain>
    </source>
</reference>
<dbReference type="Proteomes" id="UP001501480">
    <property type="component" value="Unassembled WGS sequence"/>
</dbReference>
<dbReference type="Pfam" id="PF13472">
    <property type="entry name" value="Lipase_GDSL_2"/>
    <property type="match status" value="1"/>
</dbReference>
<protein>
    <recommendedName>
        <fullName evidence="1">SGNH hydrolase-type esterase domain-containing protein</fullName>
    </recommendedName>
</protein>
<sequence length="233" mass="25735">MPTDRPGDFSYSNLSGRPSGSIVRALGTVVPGVRSIIDDIAPFASWWEQRNREAVGSGRPLWIVLGDSLSQGIGATSPDRGWVGRLADDPPALLRGMEVVNLSFNGARAIDVLERQLDVCDDLRRHHDVARVTMLIGNNDLMKPSWCRELPATLHRLLDAIPQGTVVGRQPGMQRTARLFNRMVEVAAARRGLHVADFRIPHLRDFAGRLGRDFFHPNDRGYAEMAAAARLTV</sequence>
<dbReference type="SUPFAM" id="SSF52266">
    <property type="entry name" value="SGNH hydrolase"/>
    <property type="match status" value="1"/>
</dbReference>
<gene>
    <name evidence="2" type="ORF">GCM10009821_09440</name>
</gene>
<dbReference type="Gene3D" id="3.40.50.1110">
    <property type="entry name" value="SGNH hydrolase"/>
    <property type="match status" value="1"/>
</dbReference>